<dbReference type="PANTHER" id="PTHR37017:SF11">
    <property type="entry name" value="ESTERASE_LIPASE_THIOESTERASE DOMAIN-CONTAINING PROTEIN"/>
    <property type="match status" value="1"/>
</dbReference>
<dbReference type="EMBL" id="CP059894">
    <property type="protein sequence ID" value="QNJ92271.1"/>
    <property type="molecule type" value="Genomic_DNA"/>
</dbReference>
<dbReference type="Gene3D" id="3.40.50.1820">
    <property type="entry name" value="alpha/beta hydrolase"/>
    <property type="match status" value="1"/>
</dbReference>
<evidence type="ECO:0000313" key="3">
    <source>
        <dbReference type="Proteomes" id="UP000515498"/>
    </source>
</evidence>
<accession>A0A7G8PD55</accession>
<dbReference type="InterPro" id="IPR000073">
    <property type="entry name" value="AB_hydrolase_1"/>
</dbReference>
<dbReference type="RefSeq" id="WP_187096723.1">
    <property type="nucleotide sequence ID" value="NZ_CP059894.1"/>
</dbReference>
<sequence>MPAPTVVLVHGAFADASTYQPVTRALLDDGVPVVAVAVPNRSLTGDAEYVRSALAVIEGPILLVGHSYGGAVITVAGVADNVVALLYLSGYALAEGESLAEMQGQFPDSELPPALEQRPFPGAGAAPGGVDVTIQPGRFAAVVAADVDPRISEVLAVSQRPLAAAAFAEAAPVAAWRSRPTWGVVCTADHAITPQVQRFGYERAQATIREVESSHLVMLSQPGFVVDLIKQIIESLN</sequence>
<evidence type="ECO:0000259" key="1">
    <source>
        <dbReference type="Pfam" id="PF12697"/>
    </source>
</evidence>
<dbReference type="Proteomes" id="UP000515498">
    <property type="component" value="Chromosome"/>
</dbReference>
<evidence type="ECO:0000313" key="2">
    <source>
        <dbReference type="EMBL" id="QNJ92271.1"/>
    </source>
</evidence>
<dbReference type="AlphaFoldDB" id="A0A7G8PD55"/>
<dbReference type="InterPro" id="IPR029058">
    <property type="entry name" value="AB_hydrolase_fold"/>
</dbReference>
<proteinExistence type="predicted"/>
<name>A0A7G8PD55_9MYCO</name>
<dbReference type="PANTHER" id="PTHR37017">
    <property type="entry name" value="AB HYDROLASE-1 DOMAIN-CONTAINING PROTEIN-RELATED"/>
    <property type="match status" value="1"/>
</dbReference>
<dbReference type="SUPFAM" id="SSF53474">
    <property type="entry name" value="alpha/beta-Hydrolases"/>
    <property type="match status" value="1"/>
</dbReference>
<dbReference type="GO" id="GO:0016787">
    <property type="term" value="F:hydrolase activity"/>
    <property type="evidence" value="ECO:0007669"/>
    <property type="project" value="UniProtKB-KW"/>
</dbReference>
<reference evidence="2 3" key="1">
    <citation type="submission" date="2020-07" db="EMBL/GenBank/DDBJ databases">
        <title>Draft genome sequence of four isobutane-metabolizing strains capable of cometabolically degrading diverse ether contaminants.</title>
        <authorList>
            <person name="Chen W."/>
            <person name="Faulkner N."/>
            <person name="Smith C."/>
            <person name="Hyman M."/>
        </authorList>
    </citation>
    <scope>NUCLEOTIDE SEQUENCE [LARGE SCALE GENOMIC DNA]</scope>
    <source>
        <strain evidence="2 3">2A</strain>
    </source>
</reference>
<gene>
    <name evidence="2" type="ORF">HZU40_29595</name>
</gene>
<dbReference type="InterPro" id="IPR052897">
    <property type="entry name" value="Sec-Metab_Biosynth_Hydrolase"/>
</dbReference>
<protein>
    <submittedName>
        <fullName evidence="2">Alpha/beta hydrolase</fullName>
    </submittedName>
</protein>
<dbReference type="KEGG" id="mflu:HZU40_29595"/>
<keyword evidence="2" id="KW-0378">Hydrolase</keyword>
<dbReference type="Pfam" id="PF12697">
    <property type="entry name" value="Abhydrolase_6"/>
    <property type="match status" value="1"/>
</dbReference>
<feature type="domain" description="AB hydrolase-1" evidence="1">
    <location>
        <begin position="6"/>
        <end position="227"/>
    </location>
</feature>
<organism evidence="2 3">
    <name type="scientific">Mycolicibacterium fluoranthenivorans</name>
    <dbReference type="NCBI Taxonomy" id="258505"/>
    <lineage>
        <taxon>Bacteria</taxon>
        <taxon>Bacillati</taxon>
        <taxon>Actinomycetota</taxon>
        <taxon>Actinomycetes</taxon>
        <taxon>Mycobacteriales</taxon>
        <taxon>Mycobacteriaceae</taxon>
        <taxon>Mycolicibacterium</taxon>
    </lineage>
</organism>